<name>A0AAN6F3B5_EXODE</name>
<dbReference type="Proteomes" id="UP001161757">
    <property type="component" value="Unassembled WGS sequence"/>
</dbReference>
<comment type="caution">
    <text evidence="1">The sequence shown here is derived from an EMBL/GenBank/DDBJ whole genome shotgun (WGS) entry which is preliminary data.</text>
</comment>
<evidence type="ECO:0000313" key="2">
    <source>
        <dbReference type="Proteomes" id="UP001161757"/>
    </source>
</evidence>
<dbReference type="AlphaFoldDB" id="A0AAN6F3B5"/>
<accession>A0AAN6F3B5</accession>
<dbReference type="EMBL" id="JAJGCB010000001">
    <property type="protein sequence ID" value="KAJ8995958.1"/>
    <property type="molecule type" value="Genomic_DNA"/>
</dbReference>
<protein>
    <submittedName>
        <fullName evidence="1">Uncharacterized protein</fullName>
    </submittedName>
</protein>
<proteinExistence type="predicted"/>
<sequence>MPSATASMFVLPEYEEYVKLYDALEPATQAWVLNYFYRYVLEPRTPTARFLRKVTSYSRGEMARMHNEALSRLVSNKPEDWRLELTDELVCDTPTPHRPFNPPFPPISSPYSRPDNPVPNLATDITCHLHPTALLLCEPDLRNDRRSLVAVYDGVYVDVMVRILWRLQYELNSPLRIHDDDHERLLQLVTEANVKYAAFFDERYQAIDRYDLERWQRERYLHLYMTSHLGHEVQVEHNGLGESVFHLSPGGMAIALTTGIMIDWVHERRNQDAGGIVVVATTAGDVAAFEVTGVEDMDFVPQGGFIFRDGYRWPSIGHGWDMRAFRFLRPPTPDPDEPNGGLGPFPLWAPGQILPIPQIERVPCPYHPAHVCFEDDDD</sequence>
<organism evidence="1 2">
    <name type="scientific">Exophiala dermatitidis</name>
    <name type="common">Black yeast-like fungus</name>
    <name type="synonym">Wangiella dermatitidis</name>
    <dbReference type="NCBI Taxonomy" id="5970"/>
    <lineage>
        <taxon>Eukaryota</taxon>
        <taxon>Fungi</taxon>
        <taxon>Dikarya</taxon>
        <taxon>Ascomycota</taxon>
        <taxon>Pezizomycotina</taxon>
        <taxon>Eurotiomycetes</taxon>
        <taxon>Chaetothyriomycetidae</taxon>
        <taxon>Chaetothyriales</taxon>
        <taxon>Herpotrichiellaceae</taxon>
        <taxon>Exophiala</taxon>
    </lineage>
</organism>
<gene>
    <name evidence="1" type="ORF">HRR80_000706</name>
</gene>
<evidence type="ECO:0000313" key="1">
    <source>
        <dbReference type="EMBL" id="KAJ8995958.1"/>
    </source>
</evidence>
<reference evidence="1" key="1">
    <citation type="submission" date="2023-01" db="EMBL/GenBank/DDBJ databases">
        <title>Exophiala dermititidis isolated from Cystic Fibrosis Patient.</title>
        <authorList>
            <person name="Kurbessoian T."/>
            <person name="Crocker A."/>
            <person name="Murante D."/>
            <person name="Hogan D.A."/>
            <person name="Stajich J.E."/>
        </authorList>
    </citation>
    <scope>NUCLEOTIDE SEQUENCE</scope>
    <source>
        <strain evidence="1">Ex8</strain>
    </source>
</reference>